<dbReference type="InterPro" id="IPR001179">
    <property type="entry name" value="PPIase_FKBP_dom"/>
</dbReference>
<dbReference type="GO" id="GO:0005737">
    <property type="term" value="C:cytoplasm"/>
    <property type="evidence" value="ECO:0007669"/>
    <property type="project" value="UniProtKB-SubCell"/>
</dbReference>
<evidence type="ECO:0000313" key="11">
    <source>
        <dbReference type="Proteomes" id="UP000282597"/>
    </source>
</evidence>
<dbReference type="InterPro" id="IPR027304">
    <property type="entry name" value="Trigger_fact/SurA_dom_sf"/>
</dbReference>
<dbReference type="Pfam" id="PF00254">
    <property type="entry name" value="FKBP_C"/>
    <property type="match status" value="1"/>
</dbReference>
<keyword evidence="6 9" id="KW-0143">Chaperone</keyword>
<proteinExistence type="inferred from homology"/>
<keyword evidence="9" id="KW-0132">Cell division</keyword>
<dbReference type="NCBIfam" id="TIGR00115">
    <property type="entry name" value="tig"/>
    <property type="match status" value="1"/>
</dbReference>
<evidence type="ECO:0000313" key="10">
    <source>
        <dbReference type="EMBL" id="BBE09425.1"/>
    </source>
</evidence>
<evidence type="ECO:0000256" key="1">
    <source>
        <dbReference type="ARBA" id="ARBA00000971"/>
    </source>
</evidence>
<comment type="domain">
    <text evidence="9">Consists of 3 domains; the N-terminus binds the ribosome, the middle domain has PPIase activity, while the C-terminus has intrinsic chaperone activity on its own.</text>
</comment>
<dbReference type="SUPFAM" id="SSF54534">
    <property type="entry name" value="FKBP-like"/>
    <property type="match status" value="1"/>
</dbReference>
<comment type="subcellular location">
    <subcellularLocation>
        <location evidence="9">Cytoplasm</location>
    </subcellularLocation>
    <text evidence="9">About half TF is bound to the ribosome near the polypeptide exit tunnel while the other half is free in the cytoplasm.</text>
</comment>
<dbReference type="InterPro" id="IPR046357">
    <property type="entry name" value="PPIase_dom_sf"/>
</dbReference>
<dbReference type="KEGG" id="mcys:MCB1EB_1264"/>
<dbReference type="Pfam" id="PF05698">
    <property type="entry name" value="Trigger_C"/>
    <property type="match status" value="1"/>
</dbReference>
<protein>
    <recommendedName>
        <fullName evidence="4 9">Trigger factor</fullName>
        <shortName evidence="9">TF</shortName>
        <ecNumber evidence="3 9">5.2.1.8</ecNumber>
    </recommendedName>
    <alternativeName>
        <fullName evidence="8 9">PPIase</fullName>
    </alternativeName>
</protein>
<evidence type="ECO:0000256" key="2">
    <source>
        <dbReference type="ARBA" id="ARBA00005464"/>
    </source>
</evidence>
<dbReference type="GO" id="GO:0006457">
    <property type="term" value="P:protein folding"/>
    <property type="evidence" value="ECO:0007669"/>
    <property type="project" value="UniProtKB-UniRule"/>
</dbReference>
<comment type="function">
    <text evidence="9">Involved in protein export. Acts as a chaperone by maintaining the newly synthesized protein in an open conformation. Functions as a peptidyl-prolyl cis-trans isomerase.</text>
</comment>
<dbReference type="Gene3D" id="3.10.50.40">
    <property type="match status" value="1"/>
</dbReference>
<comment type="catalytic activity">
    <reaction evidence="1 9">
        <text>[protein]-peptidylproline (omega=180) = [protein]-peptidylproline (omega=0)</text>
        <dbReference type="Rhea" id="RHEA:16237"/>
        <dbReference type="Rhea" id="RHEA-COMP:10747"/>
        <dbReference type="Rhea" id="RHEA-COMP:10748"/>
        <dbReference type="ChEBI" id="CHEBI:83833"/>
        <dbReference type="ChEBI" id="CHEBI:83834"/>
        <dbReference type="EC" id="5.2.1.8"/>
    </reaction>
</comment>
<organism evidence="10 11">
    <name type="scientific">Mycoavidus cysteinexigens</name>
    <dbReference type="NCBI Taxonomy" id="1553431"/>
    <lineage>
        <taxon>Bacteria</taxon>
        <taxon>Pseudomonadati</taxon>
        <taxon>Pseudomonadota</taxon>
        <taxon>Betaproteobacteria</taxon>
        <taxon>Burkholderiales</taxon>
        <taxon>Burkholderiaceae</taxon>
        <taxon>Mycoavidus</taxon>
    </lineage>
</organism>
<evidence type="ECO:0000256" key="6">
    <source>
        <dbReference type="ARBA" id="ARBA00023186"/>
    </source>
</evidence>
<accession>A0A2Z6EWG1</accession>
<name>A0A2Z6EWG1_9BURK</name>
<dbReference type="Pfam" id="PF05697">
    <property type="entry name" value="Trigger_N"/>
    <property type="match status" value="1"/>
</dbReference>
<dbReference type="InterPro" id="IPR036611">
    <property type="entry name" value="Trigger_fac_ribosome-bd_sf"/>
</dbReference>
<dbReference type="RefSeq" id="WP_045362003.1">
    <property type="nucleotide sequence ID" value="NZ_AP018150.1"/>
</dbReference>
<dbReference type="EC" id="5.2.1.8" evidence="3 9"/>
<evidence type="ECO:0000256" key="7">
    <source>
        <dbReference type="ARBA" id="ARBA00023235"/>
    </source>
</evidence>
<evidence type="ECO:0000256" key="9">
    <source>
        <dbReference type="HAMAP-Rule" id="MF_00303"/>
    </source>
</evidence>
<keyword evidence="11" id="KW-1185">Reference proteome</keyword>
<dbReference type="InterPro" id="IPR008881">
    <property type="entry name" value="Trigger_fac_ribosome-bd_bac"/>
</dbReference>
<dbReference type="InterPro" id="IPR005215">
    <property type="entry name" value="Trig_fac"/>
</dbReference>
<dbReference type="InterPro" id="IPR037041">
    <property type="entry name" value="Trigger_fac_C_sf"/>
</dbReference>
<dbReference type="InterPro" id="IPR008880">
    <property type="entry name" value="Trigger_fac_C"/>
</dbReference>
<dbReference type="GO" id="GO:0015031">
    <property type="term" value="P:protein transport"/>
    <property type="evidence" value="ECO:0007669"/>
    <property type="project" value="UniProtKB-UniRule"/>
</dbReference>
<dbReference type="SUPFAM" id="SSF102735">
    <property type="entry name" value="Trigger factor ribosome-binding domain"/>
    <property type="match status" value="1"/>
</dbReference>
<sequence length="462" mass="51716">MTANINIENLGKLERSVRLPIPKEGVQQEINQRISKIAKNFKHPGFRPGKAPLKIVAQQHQERVQAEVLYAKASQELSVLSQAQNFRVAGLPNLEIRNDLADANTYTVDATFEVFPEVKVGDLSSVEITRTTTKIGAEQIDYTLDMLRKQRVHYHVRGEADAHGDGGGLAAQAEDRVRVDWNGELDGKPFNGGSAENVELVLNQKKADQSEPKNHQQLILEQFENAVLGLEVGQTREFDLTFPEGYQDSEMAGKTARITLTLKKVEWPHYPEIDAAFVQAMGIESGDVEKLREAIQASLEREAKKRTQSLLKQQVMDAIIAATELDAPKILVAEAQQHLLEMMHANLEQRGLAKAKRPAIPAEIFKDQAERRVKLGLLLNELVQAHSLRVKPEQLRVEVEERAQGYADPQEAVRWYYADRTRLAEIENDLTEGNIVDFVLGQAKVTDKEVSFEELAQAATAQ</sequence>
<evidence type="ECO:0000256" key="4">
    <source>
        <dbReference type="ARBA" id="ARBA00016902"/>
    </source>
</evidence>
<dbReference type="Gene3D" id="1.10.3120.10">
    <property type="entry name" value="Trigger factor, C-terminal domain"/>
    <property type="match status" value="1"/>
</dbReference>
<evidence type="ECO:0000256" key="3">
    <source>
        <dbReference type="ARBA" id="ARBA00013194"/>
    </source>
</evidence>
<dbReference type="SUPFAM" id="SSF109998">
    <property type="entry name" value="Triger factor/SurA peptide-binding domain-like"/>
    <property type="match status" value="1"/>
</dbReference>
<reference evidence="10 11" key="1">
    <citation type="journal article" date="2018" name="Microbes Environ.">
        <title>Comparative Genomic Insights into Endofungal Lifestyles of Two Bacterial Endosymbionts, Mycoavidus cysteinexigens and Burkholderia rhizoxinica.</title>
        <authorList>
            <person name="Sharmin D."/>
            <person name="Guo Y."/>
            <person name="Nishizawa T."/>
            <person name="Ohshima S."/>
            <person name="Sato Y."/>
            <person name="Takashima Y."/>
            <person name="Narisawa K."/>
            <person name="Ohta H."/>
        </authorList>
    </citation>
    <scope>NUCLEOTIDE SEQUENCE [LARGE SCALE GENOMIC DNA]</scope>
    <source>
        <strain evidence="10 11">B1-EB</strain>
    </source>
</reference>
<comment type="similarity">
    <text evidence="2 9">Belongs to the FKBP-type PPIase family. Tig subfamily.</text>
</comment>
<dbReference type="GO" id="GO:0051301">
    <property type="term" value="P:cell division"/>
    <property type="evidence" value="ECO:0007669"/>
    <property type="project" value="UniProtKB-KW"/>
</dbReference>
<dbReference type="AlphaFoldDB" id="A0A2Z6EWG1"/>
<dbReference type="PIRSF" id="PIRSF003095">
    <property type="entry name" value="Trigger_factor"/>
    <property type="match status" value="1"/>
</dbReference>
<keyword evidence="7 9" id="KW-0413">Isomerase</keyword>
<evidence type="ECO:0000256" key="5">
    <source>
        <dbReference type="ARBA" id="ARBA00023110"/>
    </source>
</evidence>
<dbReference type="HAMAP" id="MF_00303">
    <property type="entry name" value="Trigger_factor_Tig"/>
    <property type="match status" value="1"/>
</dbReference>
<keyword evidence="5 9" id="KW-0697">Rotamase</keyword>
<dbReference type="GO" id="GO:0003755">
    <property type="term" value="F:peptidyl-prolyl cis-trans isomerase activity"/>
    <property type="evidence" value="ECO:0007669"/>
    <property type="project" value="UniProtKB-UniRule"/>
</dbReference>
<keyword evidence="9" id="KW-0131">Cell cycle</keyword>
<dbReference type="Gene3D" id="3.30.70.1050">
    <property type="entry name" value="Trigger factor ribosome-binding domain"/>
    <property type="match status" value="1"/>
</dbReference>
<evidence type="ECO:0000256" key="8">
    <source>
        <dbReference type="ARBA" id="ARBA00029986"/>
    </source>
</evidence>
<gene>
    <name evidence="9" type="primary">tig</name>
    <name evidence="10" type="ORF">MCB1EB_1264</name>
</gene>
<dbReference type="EMBL" id="AP018150">
    <property type="protein sequence ID" value="BBE09425.1"/>
    <property type="molecule type" value="Genomic_DNA"/>
</dbReference>
<dbReference type="Proteomes" id="UP000282597">
    <property type="component" value="Chromosome"/>
</dbReference>
<keyword evidence="9" id="KW-0963">Cytoplasm</keyword>